<dbReference type="GO" id="GO:0005524">
    <property type="term" value="F:ATP binding"/>
    <property type="evidence" value="ECO:0007669"/>
    <property type="project" value="UniProtKB-KW"/>
</dbReference>
<dbReference type="Pfam" id="PF02682">
    <property type="entry name" value="CT_C_D"/>
    <property type="match status" value="1"/>
</dbReference>
<dbReference type="AlphaFoldDB" id="A0A1H7QSF1"/>
<dbReference type="Gene3D" id="3.30.1360.40">
    <property type="match status" value="1"/>
</dbReference>
<reference evidence="5 6" key="1">
    <citation type="submission" date="2016-10" db="EMBL/GenBank/DDBJ databases">
        <authorList>
            <person name="de Groot N.N."/>
        </authorList>
    </citation>
    <scope>NUCLEOTIDE SEQUENCE [LARGE SCALE GENOMIC DNA]</scope>
    <source>
        <strain evidence="5 6">JCM 19513</strain>
    </source>
</reference>
<evidence type="ECO:0000259" key="4">
    <source>
        <dbReference type="SMART" id="SM00796"/>
    </source>
</evidence>
<evidence type="ECO:0000256" key="2">
    <source>
        <dbReference type="ARBA" id="ARBA00022801"/>
    </source>
</evidence>
<dbReference type="SUPFAM" id="SSF160467">
    <property type="entry name" value="PH0987 N-terminal domain-like"/>
    <property type="match status" value="1"/>
</dbReference>
<evidence type="ECO:0000256" key="3">
    <source>
        <dbReference type="ARBA" id="ARBA00022840"/>
    </source>
</evidence>
<dbReference type="SMART" id="SM00796">
    <property type="entry name" value="AHS1"/>
    <property type="match status" value="1"/>
</dbReference>
<gene>
    <name evidence="5" type="ORF">SAMN05216214_11356</name>
</gene>
<dbReference type="InterPro" id="IPR010016">
    <property type="entry name" value="PxpB"/>
</dbReference>
<keyword evidence="3" id="KW-0067">ATP-binding</keyword>
<dbReference type="EMBL" id="FOAS01000013">
    <property type="protein sequence ID" value="SEL50906.1"/>
    <property type="molecule type" value="Genomic_DNA"/>
</dbReference>
<dbReference type="InterPro" id="IPR003833">
    <property type="entry name" value="CT_C_D"/>
</dbReference>
<sequence length="229" mass="24614">MHIEPAGACALQVLLDEPPSAALSARLAALAQQLRQWPGIVAVVPAWDSLLLHYDVMQADYHQLVERLCPLLSQLAALEPQGAAEHDTAREHCIAVCYDHRLAPDLPWLADSCGLSEAELIAKHHSARYRVGAIGFAPGFAYLAGLDPQLAQPRRATPRTQVPAGSVAVAEQQCAIYPQASPGGWHLIGRTAQPLFDPSAQPPSPWQVGDRVRFVAIDYATYLAQGGAP</sequence>
<dbReference type="GO" id="GO:0016787">
    <property type="term" value="F:hydrolase activity"/>
    <property type="evidence" value="ECO:0007669"/>
    <property type="project" value="UniProtKB-KW"/>
</dbReference>
<dbReference type="SUPFAM" id="SSF50891">
    <property type="entry name" value="Cyclophilin-like"/>
    <property type="match status" value="1"/>
</dbReference>
<organism evidence="5 6">
    <name type="scientific">Atopomonas hussainii</name>
    <dbReference type="NCBI Taxonomy" id="1429083"/>
    <lineage>
        <taxon>Bacteria</taxon>
        <taxon>Pseudomonadati</taxon>
        <taxon>Pseudomonadota</taxon>
        <taxon>Gammaproteobacteria</taxon>
        <taxon>Pseudomonadales</taxon>
        <taxon>Pseudomonadaceae</taxon>
        <taxon>Atopomonas</taxon>
    </lineage>
</organism>
<name>A0A1H7QSF1_9GAMM</name>
<feature type="domain" description="Carboxyltransferase" evidence="4">
    <location>
        <begin position="1"/>
        <end position="206"/>
    </location>
</feature>
<proteinExistence type="predicted"/>
<evidence type="ECO:0000313" key="6">
    <source>
        <dbReference type="Proteomes" id="UP000185766"/>
    </source>
</evidence>
<evidence type="ECO:0000256" key="1">
    <source>
        <dbReference type="ARBA" id="ARBA00022741"/>
    </source>
</evidence>
<dbReference type="PANTHER" id="PTHR34698">
    <property type="entry name" value="5-OXOPROLINASE SUBUNIT B"/>
    <property type="match status" value="1"/>
</dbReference>
<dbReference type="NCBIfam" id="TIGR00370">
    <property type="entry name" value="5-oxoprolinase subunit PxpB"/>
    <property type="match status" value="1"/>
</dbReference>
<dbReference type="PANTHER" id="PTHR34698:SF2">
    <property type="entry name" value="5-OXOPROLINASE SUBUNIT B"/>
    <property type="match status" value="1"/>
</dbReference>
<dbReference type="Proteomes" id="UP000185766">
    <property type="component" value="Unassembled WGS sequence"/>
</dbReference>
<keyword evidence="1" id="KW-0547">Nucleotide-binding</keyword>
<keyword evidence="6" id="KW-1185">Reference proteome</keyword>
<evidence type="ECO:0000313" key="5">
    <source>
        <dbReference type="EMBL" id="SEL50906.1"/>
    </source>
</evidence>
<dbReference type="InterPro" id="IPR029000">
    <property type="entry name" value="Cyclophilin-like_dom_sf"/>
</dbReference>
<dbReference type="Gene3D" id="2.40.100.10">
    <property type="entry name" value="Cyclophilin-like"/>
    <property type="match status" value="1"/>
</dbReference>
<keyword evidence="2" id="KW-0378">Hydrolase</keyword>
<accession>A0A1H7QSF1</accession>
<dbReference type="STRING" id="1429083.GCA_001885685_03267"/>
<protein>
    <submittedName>
        <fullName evidence="5">Sensor histidine kinase inhibitor, KipI family</fullName>
    </submittedName>
</protein>